<reference evidence="1" key="1">
    <citation type="submission" date="2023-04" db="EMBL/GenBank/DDBJ databases">
        <title>Genomic characterization of faba bean (Vicia faba) microsymbionts in Mexican soils.</title>
        <authorList>
            <person name="Rivera Orduna F.N."/>
            <person name="Guevara-Luna J."/>
            <person name="Yan J."/>
            <person name="Arroyo-Herrera I."/>
            <person name="Li Y."/>
            <person name="Vasquez-Murrieta M.S."/>
            <person name="Wang E.T."/>
        </authorList>
    </citation>
    <scope>NUCLEOTIDE SEQUENCE</scope>
    <source>
        <strain evidence="1">CH26</strain>
    </source>
</reference>
<feature type="non-terminal residue" evidence="1">
    <location>
        <position position="117"/>
    </location>
</feature>
<gene>
    <name evidence="1" type="ORF">RJJ65_40125</name>
</gene>
<dbReference type="AlphaFoldDB" id="A0AAJ2LSI9"/>
<dbReference type="SUPFAM" id="SSF56672">
    <property type="entry name" value="DNA/RNA polymerases"/>
    <property type="match status" value="1"/>
</dbReference>
<organism evidence="1 2">
    <name type="scientific">Rhizobium hidalgonense</name>
    <dbReference type="NCBI Taxonomy" id="1538159"/>
    <lineage>
        <taxon>Bacteria</taxon>
        <taxon>Pseudomonadati</taxon>
        <taxon>Pseudomonadota</taxon>
        <taxon>Alphaproteobacteria</taxon>
        <taxon>Hyphomicrobiales</taxon>
        <taxon>Rhizobiaceae</taxon>
        <taxon>Rhizobium/Agrobacterium group</taxon>
        <taxon>Rhizobium</taxon>
    </lineage>
</organism>
<sequence>KKNAAFNGVCSLLDLNPHALNHLWAQIDVSEVWGVGRQHQKHLHALNIHTVRDLKSSSHQYIRQQFSVVMQRTVLELQGMACIEIEHIVPDKKQIVSSRSFGKPVYLIEHLKEALTL</sequence>
<evidence type="ECO:0000313" key="2">
    <source>
        <dbReference type="Proteomes" id="UP001268610"/>
    </source>
</evidence>
<protein>
    <submittedName>
        <fullName evidence="1">Uncharacterized protein</fullName>
    </submittedName>
</protein>
<dbReference type="Proteomes" id="UP001268610">
    <property type="component" value="Unassembled WGS sequence"/>
</dbReference>
<dbReference type="EMBL" id="JAVLSF010001174">
    <property type="protein sequence ID" value="MDR9778756.1"/>
    <property type="molecule type" value="Genomic_DNA"/>
</dbReference>
<evidence type="ECO:0000313" key="1">
    <source>
        <dbReference type="EMBL" id="MDR9778756.1"/>
    </source>
</evidence>
<dbReference type="InterPro" id="IPR043502">
    <property type="entry name" value="DNA/RNA_pol_sf"/>
</dbReference>
<accession>A0AAJ2LSI9</accession>
<proteinExistence type="predicted"/>
<feature type="non-terminal residue" evidence="1">
    <location>
        <position position="1"/>
    </location>
</feature>
<dbReference type="Gene3D" id="1.10.150.20">
    <property type="entry name" value="5' to 3' exonuclease, C-terminal subdomain"/>
    <property type="match status" value="1"/>
</dbReference>
<name>A0AAJ2LSI9_9HYPH</name>
<comment type="caution">
    <text evidence="1">The sequence shown here is derived from an EMBL/GenBank/DDBJ whole genome shotgun (WGS) entry which is preliminary data.</text>
</comment>